<reference evidence="1 2" key="1">
    <citation type="journal article" date="2019" name="Int. J. Syst. Evol. Microbiol.">
        <title>The Global Catalogue of Microorganisms (GCM) 10K type strain sequencing project: providing services to taxonomists for standard genome sequencing and annotation.</title>
        <authorList>
            <consortium name="The Broad Institute Genomics Platform"/>
            <consortium name="The Broad Institute Genome Sequencing Center for Infectious Disease"/>
            <person name="Wu L."/>
            <person name="Ma J."/>
        </authorList>
    </citation>
    <scope>NUCLEOTIDE SEQUENCE [LARGE SCALE GENOMIC DNA]</scope>
    <source>
        <strain evidence="1 2">JCM 15503</strain>
    </source>
</reference>
<accession>A0ABN1KCV0</accession>
<evidence type="ECO:0000313" key="1">
    <source>
        <dbReference type="EMBL" id="GAA0762731.1"/>
    </source>
</evidence>
<evidence type="ECO:0000313" key="2">
    <source>
        <dbReference type="Proteomes" id="UP001500279"/>
    </source>
</evidence>
<organism evidence="1 2">
    <name type="scientific">Ideonella azotifigens</name>
    <dbReference type="NCBI Taxonomy" id="513160"/>
    <lineage>
        <taxon>Bacteria</taxon>
        <taxon>Pseudomonadati</taxon>
        <taxon>Pseudomonadota</taxon>
        <taxon>Betaproteobacteria</taxon>
        <taxon>Burkholderiales</taxon>
        <taxon>Sphaerotilaceae</taxon>
        <taxon>Ideonella</taxon>
    </lineage>
</organism>
<comment type="caution">
    <text evidence="1">The sequence shown here is derived from an EMBL/GenBank/DDBJ whole genome shotgun (WGS) entry which is preliminary data.</text>
</comment>
<gene>
    <name evidence="1" type="ORF">GCM10009107_47510</name>
</gene>
<keyword evidence="2" id="KW-1185">Reference proteome</keyword>
<proteinExistence type="predicted"/>
<protein>
    <submittedName>
        <fullName evidence="1">Uncharacterized protein</fullName>
    </submittedName>
</protein>
<dbReference type="Proteomes" id="UP001500279">
    <property type="component" value="Unassembled WGS sequence"/>
</dbReference>
<name>A0ABN1KCV0_9BURK</name>
<sequence>MPHPCYLRDLHGQEPGDYPMPLWDIVIWDETRQRYFCSEATFDDPAEAHGYLATTEPALMLRTAYALKLQLVPPAIVAAVAARQALCQRAAAACLTRTTWTVPCQPSQKLAPPPCPLALAALWPAG</sequence>
<dbReference type="EMBL" id="BAAAEW010000033">
    <property type="protein sequence ID" value="GAA0762731.1"/>
    <property type="molecule type" value="Genomic_DNA"/>
</dbReference>